<sequence>MVVLYILIVNGTGREQVEVIDRRESQLEAAERFAKAELGNDLSGHDWWHIHRVDRMAARLAAEEGADAFVCRMAALLHDVADEKLNESKEAGLAKVRDWLRSEQVAEEDSAHVLEIISTMSYNGGQNPPMRTIEGKVVQDADRLDAIGAIAIARAFVYAGWKGHPMHDPHLPPRESMTAEQYRLGKTTAINHFHEKLLKLKDLINTPAAKRIAEERHRYMEEYVNRFYEEWEG</sequence>
<evidence type="ECO:0000313" key="3">
    <source>
        <dbReference type="Proteomes" id="UP000269097"/>
    </source>
</evidence>
<dbReference type="Gene3D" id="1.10.472.50">
    <property type="entry name" value="HD-domain/PDEase-like"/>
    <property type="match status" value="1"/>
</dbReference>
<dbReference type="PANTHER" id="PTHR33594">
    <property type="entry name" value="SUPERFAMILY HYDROLASE, PUTATIVE (AFU_ORTHOLOGUE AFUA_1G03035)-RELATED"/>
    <property type="match status" value="1"/>
</dbReference>
<accession>A0A3G3K5K8</accession>
<gene>
    <name evidence="2" type="ORF">EAV92_21170</name>
</gene>
<evidence type="ECO:0000313" key="2">
    <source>
        <dbReference type="EMBL" id="AYQ75765.1"/>
    </source>
</evidence>
<dbReference type="KEGG" id="coh:EAV92_21170"/>
<dbReference type="CDD" id="cd00077">
    <property type="entry name" value="HDc"/>
    <property type="match status" value="1"/>
</dbReference>
<keyword evidence="3" id="KW-1185">Reference proteome</keyword>
<dbReference type="SUPFAM" id="SSF109604">
    <property type="entry name" value="HD-domain/PDEase-like"/>
    <property type="match status" value="1"/>
</dbReference>
<dbReference type="Pfam" id="PF01966">
    <property type="entry name" value="HD"/>
    <property type="match status" value="1"/>
</dbReference>
<name>A0A3G3K5K8_9BACL</name>
<feature type="domain" description="HD" evidence="1">
    <location>
        <begin position="46"/>
        <end position="147"/>
    </location>
</feature>
<dbReference type="InterPro" id="IPR006674">
    <property type="entry name" value="HD_domain"/>
</dbReference>
<dbReference type="PANTHER" id="PTHR33594:SF1">
    <property type="entry name" value="HD_PDEASE DOMAIN-CONTAINING PROTEIN"/>
    <property type="match status" value="1"/>
</dbReference>
<dbReference type="AlphaFoldDB" id="A0A3G3K5K8"/>
<dbReference type="EMBL" id="CP033433">
    <property type="protein sequence ID" value="AYQ75765.1"/>
    <property type="molecule type" value="Genomic_DNA"/>
</dbReference>
<dbReference type="InterPro" id="IPR003607">
    <property type="entry name" value="HD/PDEase_dom"/>
</dbReference>
<proteinExistence type="predicted"/>
<dbReference type="PROSITE" id="PS51831">
    <property type="entry name" value="HD"/>
    <property type="match status" value="1"/>
</dbReference>
<dbReference type="Proteomes" id="UP000269097">
    <property type="component" value="Chromosome"/>
</dbReference>
<dbReference type="Gene3D" id="1.20.58.1910">
    <property type="match status" value="1"/>
</dbReference>
<organism evidence="2 3">
    <name type="scientific">Cohnella candidum</name>
    <dbReference type="NCBI Taxonomy" id="2674991"/>
    <lineage>
        <taxon>Bacteria</taxon>
        <taxon>Bacillati</taxon>
        <taxon>Bacillota</taxon>
        <taxon>Bacilli</taxon>
        <taxon>Bacillales</taxon>
        <taxon>Paenibacillaceae</taxon>
        <taxon>Cohnella</taxon>
    </lineage>
</organism>
<dbReference type="SMART" id="SM00471">
    <property type="entry name" value="HDc"/>
    <property type="match status" value="1"/>
</dbReference>
<evidence type="ECO:0000259" key="1">
    <source>
        <dbReference type="PROSITE" id="PS51831"/>
    </source>
</evidence>
<protein>
    <submittedName>
        <fullName evidence="2">HD domain-containing protein</fullName>
    </submittedName>
</protein>
<reference evidence="2 3" key="1">
    <citation type="submission" date="2018-10" db="EMBL/GenBank/DDBJ databases">
        <title>Genome Sequence of Cohnella sp.</title>
        <authorList>
            <person name="Srinivasan S."/>
            <person name="Kim M.K."/>
        </authorList>
    </citation>
    <scope>NUCLEOTIDE SEQUENCE [LARGE SCALE GENOMIC DNA]</scope>
    <source>
        <strain evidence="2 3">18JY8-7</strain>
    </source>
</reference>